<dbReference type="Pfam" id="PF14345">
    <property type="entry name" value="GDYXXLXY"/>
    <property type="match status" value="1"/>
</dbReference>
<sequence>MSRPVRPLRERLAQAGIAVAGDDAADVADGQVIVRLDEQRVANFQRLGSGEESLADSEKRLRYRLRNGQVKFATNAFFFQEGHAERYESARYGRFRVNERGEPLLVALHDDDLELLGEVTR</sequence>
<dbReference type="InterPro" id="IPR025833">
    <property type="entry name" value="GDYXXLXY"/>
</dbReference>
<accession>A0ABQ2YNC5</accession>
<protein>
    <submittedName>
        <fullName evidence="1">Uncharacterized protein</fullName>
    </submittedName>
</protein>
<dbReference type="Proteomes" id="UP000653056">
    <property type="component" value="Unassembled WGS sequence"/>
</dbReference>
<dbReference type="EMBL" id="BMXS01000006">
    <property type="protein sequence ID" value="GGX89162.1"/>
    <property type="molecule type" value="Genomic_DNA"/>
</dbReference>
<name>A0ABQ2YNC5_9GAMM</name>
<comment type="caution">
    <text evidence="1">The sequence shown here is derived from an EMBL/GenBank/DDBJ whole genome shotgun (WGS) entry which is preliminary data.</text>
</comment>
<evidence type="ECO:0000313" key="1">
    <source>
        <dbReference type="EMBL" id="GGX89162.1"/>
    </source>
</evidence>
<evidence type="ECO:0000313" key="2">
    <source>
        <dbReference type="Proteomes" id="UP000653056"/>
    </source>
</evidence>
<reference evidence="2" key="1">
    <citation type="journal article" date="2019" name="Int. J. Syst. Evol. Microbiol.">
        <title>The Global Catalogue of Microorganisms (GCM) 10K type strain sequencing project: providing services to taxonomists for standard genome sequencing and annotation.</title>
        <authorList>
            <consortium name="The Broad Institute Genomics Platform"/>
            <consortium name="The Broad Institute Genome Sequencing Center for Infectious Disease"/>
            <person name="Wu L."/>
            <person name="Ma J."/>
        </authorList>
    </citation>
    <scope>NUCLEOTIDE SEQUENCE [LARGE SCALE GENOMIC DNA]</scope>
    <source>
        <strain evidence="2">KCTC 22228</strain>
    </source>
</reference>
<organism evidence="1 2">
    <name type="scientific">Litchfieldella qijiaojingensis</name>
    <dbReference type="NCBI Taxonomy" id="980347"/>
    <lineage>
        <taxon>Bacteria</taxon>
        <taxon>Pseudomonadati</taxon>
        <taxon>Pseudomonadota</taxon>
        <taxon>Gammaproteobacteria</taxon>
        <taxon>Oceanospirillales</taxon>
        <taxon>Halomonadaceae</taxon>
        <taxon>Litchfieldella</taxon>
    </lineage>
</organism>
<dbReference type="RefSeq" id="WP_189467902.1">
    <property type="nucleotide sequence ID" value="NZ_BMXS01000006.1"/>
</dbReference>
<gene>
    <name evidence="1" type="ORF">GCM10007160_15650</name>
</gene>
<proteinExistence type="predicted"/>
<keyword evidence="2" id="KW-1185">Reference proteome</keyword>